<organism evidence="2 3">
    <name type="scientific">Stemphylium lycopersici</name>
    <name type="common">Tomato gray leaf spot disease fungus</name>
    <name type="synonym">Thyrospora lycopersici</name>
    <dbReference type="NCBI Taxonomy" id="183478"/>
    <lineage>
        <taxon>Eukaryota</taxon>
        <taxon>Fungi</taxon>
        <taxon>Dikarya</taxon>
        <taxon>Ascomycota</taxon>
        <taxon>Pezizomycotina</taxon>
        <taxon>Dothideomycetes</taxon>
        <taxon>Pleosporomycetidae</taxon>
        <taxon>Pleosporales</taxon>
        <taxon>Pleosporineae</taxon>
        <taxon>Pleosporaceae</taxon>
        <taxon>Stemphylium</taxon>
    </lineage>
</organism>
<comment type="caution">
    <text evidence="2">The sequence shown here is derived from an EMBL/GenBank/DDBJ whole genome shotgun (WGS) entry which is preliminary data.</text>
</comment>
<dbReference type="EMBL" id="QGDH01000075">
    <property type="protein sequence ID" value="RAR09419.1"/>
    <property type="molecule type" value="Genomic_DNA"/>
</dbReference>
<dbReference type="Proteomes" id="UP000249619">
    <property type="component" value="Unassembled WGS sequence"/>
</dbReference>
<evidence type="ECO:0000256" key="1">
    <source>
        <dbReference type="SAM" id="MobiDB-lite"/>
    </source>
</evidence>
<reference evidence="3" key="1">
    <citation type="submission" date="2018-05" db="EMBL/GenBank/DDBJ databases">
        <title>Draft genome sequence of Stemphylium lycopersici strain CIDEFI 213.</title>
        <authorList>
            <person name="Medina R."/>
            <person name="Franco M.E.E."/>
            <person name="Lucentini C.G."/>
            <person name="Saparrat M.C.N."/>
            <person name="Balatti P.A."/>
        </authorList>
    </citation>
    <scope>NUCLEOTIDE SEQUENCE [LARGE SCALE GENOMIC DNA]</scope>
    <source>
        <strain evidence="3">CIDEFI 213</strain>
    </source>
</reference>
<feature type="region of interest" description="Disordered" evidence="1">
    <location>
        <begin position="80"/>
        <end position="203"/>
    </location>
</feature>
<feature type="compositionally biased region" description="Basic and acidic residues" evidence="1">
    <location>
        <begin position="184"/>
        <end position="194"/>
    </location>
</feature>
<evidence type="ECO:0000313" key="3">
    <source>
        <dbReference type="Proteomes" id="UP000249619"/>
    </source>
</evidence>
<feature type="compositionally biased region" description="Basic residues" evidence="1">
    <location>
        <begin position="111"/>
        <end position="121"/>
    </location>
</feature>
<proteinExistence type="predicted"/>
<sequence>MPDTWMDLMGNGEYYLAIQAEVDEPSNPASALVALSKADGMAQGRRIIVKCPYVITFSSWLYSLAVGFLGATEVTKADAQAGPIDENDEDVSGESIRRKHDIDNEDDTWVWKHHGSRPTRGGRRDKAPKAPSIRKINQKGPNPSKDCSGHGPASHSVREPDASHMQQKKAGNEKIQTADAPSQADKEPIAKNERLWAASSLEL</sequence>
<keyword evidence="3" id="KW-1185">Reference proteome</keyword>
<protein>
    <submittedName>
        <fullName evidence="2">Uncharacterized protein</fullName>
    </submittedName>
</protein>
<gene>
    <name evidence="2" type="ORF">DDE83_005490</name>
</gene>
<accession>A0A364N1P9</accession>
<name>A0A364N1P9_STELY</name>
<evidence type="ECO:0000313" key="2">
    <source>
        <dbReference type="EMBL" id="RAR09419.1"/>
    </source>
</evidence>
<dbReference type="AlphaFoldDB" id="A0A364N1P9"/>